<dbReference type="SUPFAM" id="SSF51735">
    <property type="entry name" value="NAD(P)-binding Rossmann-fold domains"/>
    <property type="match status" value="1"/>
</dbReference>
<evidence type="ECO:0000313" key="3">
    <source>
        <dbReference type="Proteomes" id="UP000053923"/>
    </source>
</evidence>
<dbReference type="RefSeq" id="WP_062704955.1">
    <property type="nucleotide sequence ID" value="NZ_LLZG01000231.1"/>
</dbReference>
<dbReference type="InterPro" id="IPR051604">
    <property type="entry name" value="Ergot_Alk_Oxidoreductase"/>
</dbReference>
<dbReference type="AlphaFoldDB" id="A0A101JSH4"/>
<dbReference type="InterPro" id="IPR036291">
    <property type="entry name" value="NAD(P)-bd_dom_sf"/>
</dbReference>
<evidence type="ECO:0000259" key="1">
    <source>
        <dbReference type="Pfam" id="PF05368"/>
    </source>
</evidence>
<evidence type="ECO:0000313" key="2">
    <source>
        <dbReference type="EMBL" id="KUL32234.1"/>
    </source>
</evidence>
<accession>A0A101JSH4</accession>
<dbReference type="Gene3D" id="3.40.50.720">
    <property type="entry name" value="NAD(P)-binding Rossmann-like Domain"/>
    <property type="match status" value="1"/>
</dbReference>
<organism evidence="2 3">
    <name type="scientific">Streptomyces regalis</name>
    <dbReference type="NCBI Taxonomy" id="68262"/>
    <lineage>
        <taxon>Bacteria</taxon>
        <taxon>Bacillati</taxon>
        <taxon>Actinomycetota</taxon>
        <taxon>Actinomycetes</taxon>
        <taxon>Kitasatosporales</taxon>
        <taxon>Streptomycetaceae</taxon>
        <taxon>Streptomyces</taxon>
    </lineage>
</organism>
<dbReference type="EMBL" id="LLZG01000231">
    <property type="protein sequence ID" value="KUL32234.1"/>
    <property type="molecule type" value="Genomic_DNA"/>
</dbReference>
<reference evidence="3" key="1">
    <citation type="submission" date="2015-10" db="EMBL/GenBank/DDBJ databases">
        <authorList>
            <person name="Ju K.-S."/>
            <person name="Doroghazi J.R."/>
            <person name="Metcalf W.W."/>
        </authorList>
    </citation>
    <scope>NUCLEOTIDE SEQUENCE [LARGE SCALE GENOMIC DNA]</scope>
    <source>
        <strain evidence="3">NRRL 3151</strain>
    </source>
</reference>
<dbReference type="Proteomes" id="UP000053923">
    <property type="component" value="Unassembled WGS sequence"/>
</dbReference>
<dbReference type="PANTHER" id="PTHR43162:SF1">
    <property type="entry name" value="PRESTALK A DIFFERENTIATION PROTEIN A"/>
    <property type="match status" value="1"/>
</dbReference>
<name>A0A101JSH4_9ACTN</name>
<dbReference type="Pfam" id="PF05368">
    <property type="entry name" value="NmrA"/>
    <property type="match status" value="1"/>
</dbReference>
<proteinExistence type="predicted"/>
<gene>
    <name evidence="2" type="ORF">ADL12_23195</name>
</gene>
<keyword evidence="3" id="KW-1185">Reference proteome</keyword>
<dbReference type="PANTHER" id="PTHR43162">
    <property type="match status" value="1"/>
</dbReference>
<protein>
    <submittedName>
        <fullName evidence="2">Hydroxylase</fullName>
    </submittedName>
</protein>
<dbReference type="OrthoDB" id="319724at2"/>
<sequence>MTYVIHGATGAQGAPVVAALAAADKSVVALTRNVEATVTGARVVAADASSTADLTRAYRDAEGVFVHLPIVSEEDRRAFARNVVTAVRAARPARVVFSTSGFVVDDPGNGYQDGTAESAVATLVGGLADSGVSYAVIEPRLFFENLLMPHVVGAVREQGVLRYPLPAGFRVSWASHLDIADVAAALFERADVTGVVSVGQYPAITGQDLAEAFSARLGRDVVYEAITPNAFRASAAPLIGEGPAADVADSYQAMRALPDRSITPERSAQKLLGLAPRTAIQWLTDIGVA</sequence>
<comment type="caution">
    <text evidence="2">The sequence shown here is derived from an EMBL/GenBank/DDBJ whole genome shotgun (WGS) entry which is preliminary data.</text>
</comment>
<dbReference type="InterPro" id="IPR008030">
    <property type="entry name" value="NmrA-like"/>
</dbReference>
<feature type="domain" description="NmrA-like" evidence="1">
    <location>
        <begin position="4"/>
        <end position="233"/>
    </location>
</feature>